<evidence type="ECO:0000313" key="5">
    <source>
        <dbReference type="Proteomes" id="UP000294498"/>
    </source>
</evidence>
<protein>
    <submittedName>
        <fullName evidence="4">Alginate lyase</fullName>
    </submittedName>
</protein>
<evidence type="ECO:0000313" key="4">
    <source>
        <dbReference type="EMBL" id="TDW96593.1"/>
    </source>
</evidence>
<proteinExistence type="predicted"/>
<sequence length="362" mass="40693">MTRIPFILFFVALAAGTRAQFVSLNKTELSTLRHLIDTSDAYKTVFAPLKTAADEALGQTPNPIEKIRSEGLLQGNPLKTASLKAVEDGQKVYSLALVYRLDRQRRYLDKARDYLLAWARTNKATGDPIDETKLEDMITGYDLVRGEFSTADRSPVDAWLDSVAAAEAFSKYARPGKTTSFNNWNSHRLKIVTLIAYTIHTTVYDTICRQGLEAQLAVNLNADGTTWDLLERDAFHYHLYDLEPLLRTCMVLQRATGKDYFTWQTPKGASIKHCVDYLLPYMTGEKTHGEFVNSKVAFDQQRGKNHEKGYESGTLFDPKNGLYALSLAAYFDRSYLPVIQQAGGGGFFSWTLAMSLLQARQP</sequence>
<dbReference type="AlphaFoldDB" id="A0A4R8DG49"/>
<dbReference type="InterPro" id="IPR008929">
    <property type="entry name" value="Chondroitin_lyas"/>
</dbReference>
<dbReference type="Proteomes" id="UP000294498">
    <property type="component" value="Unassembled WGS sequence"/>
</dbReference>
<keyword evidence="1" id="KW-0732">Signal</keyword>
<evidence type="ECO:0000256" key="2">
    <source>
        <dbReference type="ARBA" id="ARBA00023239"/>
    </source>
</evidence>
<comment type="caution">
    <text evidence="4">The sequence shown here is derived from an EMBL/GenBank/DDBJ whole genome shotgun (WGS) entry which is preliminary data.</text>
</comment>
<accession>A0A4R8DG49</accession>
<feature type="domain" description="Alginate lyase" evidence="3">
    <location>
        <begin position="59"/>
        <end position="287"/>
    </location>
</feature>
<evidence type="ECO:0000259" key="3">
    <source>
        <dbReference type="Pfam" id="PF05426"/>
    </source>
</evidence>
<dbReference type="Gene3D" id="1.50.10.100">
    <property type="entry name" value="Chondroitin AC/alginate lyase"/>
    <property type="match status" value="1"/>
</dbReference>
<dbReference type="SUPFAM" id="SSF48230">
    <property type="entry name" value="Chondroitin AC/alginate lyase"/>
    <property type="match status" value="1"/>
</dbReference>
<dbReference type="Pfam" id="PF05426">
    <property type="entry name" value="Alginate_lyase"/>
    <property type="match status" value="1"/>
</dbReference>
<dbReference type="OrthoDB" id="1043373at2"/>
<dbReference type="RefSeq" id="WP_133997306.1">
    <property type="nucleotide sequence ID" value="NZ_SODV01000002.1"/>
</dbReference>
<dbReference type="GO" id="GO:0042597">
    <property type="term" value="C:periplasmic space"/>
    <property type="evidence" value="ECO:0007669"/>
    <property type="project" value="InterPro"/>
</dbReference>
<name>A0A4R8DG49_9BACT</name>
<keyword evidence="2 4" id="KW-0456">Lyase</keyword>
<dbReference type="InterPro" id="IPR008397">
    <property type="entry name" value="Alginate_lyase_dom"/>
</dbReference>
<dbReference type="EMBL" id="SODV01000002">
    <property type="protein sequence ID" value="TDW96593.1"/>
    <property type="molecule type" value="Genomic_DNA"/>
</dbReference>
<reference evidence="4 5" key="1">
    <citation type="submission" date="2019-03" db="EMBL/GenBank/DDBJ databases">
        <title>Genomic Encyclopedia of Type Strains, Phase IV (KMG-IV): sequencing the most valuable type-strain genomes for metagenomic binning, comparative biology and taxonomic classification.</title>
        <authorList>
            <person name="Goeker M."/>
        </authorList>
    </citation>
    <scope>NUCLEOTIDE SEQUENCE [LARGE SCALE GENOMIC DNA]</scope>
    <source>
        <strain evidence="4 5">DSM 100059</strain>
    </source>
</reference>
<dbReference type="GO" id="GO:0016829">
    <property type="term" value="F:lyase activity"/>
    <property type="evidence" value="ECO:0007669"/>
    <property type="project" value="UniProtKB-KW"/>
</dbReference>
<evidence type="ECO:0000256" key="1">
    <source>
        <dbReference type="ARBA" id="ARBA00022729"/>
    </source>
</evidence>
<keyword evidence="5" id="KW-1185">Reference proteome</keyword>
<organism evidence="4 5">
    <name type="scientific">Dinghuibacter silviterrae</name>
    <dbReference type="NCBI Taxonomy" id="1539049"/>
    <lineage>
        <taxon>Bacteria</taxon>
        <taxon>Pseudomonadati</taxon>
        <taxon>Bacteroidota</taxon>
        <taxon>Chitinophagia</taxon>
        <taxon>Chitinophagales</taxon>
        <taxon>Chitinophagaceae</taxon>
        <taxon>Dinghuibacter</taxon>
    </lineage>
</organism>
<gene>
    <name evidence="4" type="ORF">EDB95_4426</name>
</gene>